<protein>
    <submittedName>
        <fullName evidence="10">SusC/RagA family TonB-linked outer membrane protein</fullName>
    </submittedName>
</protein>
<dbReference type="EMBL" id="CP030041">
    <property type="protein sequence ID" value="AWW32131.1"/>
    <property type="molecule type" value="Genomic_DNA"/>
</dbReference>
<dbReference type="InterPro" id="IPR008969">
    <property type="entry name" value="CarboxyPept-like_regulatory"/>
</dbReference>
<comment type="similarity">
    <text evidence="7">Belongs to the TonB-dependent receptor family.</text>
</comment>
<accession>A0A2Z4ILY8</accession>
<proteinExistence type="inferred from homology"/>
<dbReference type="Gene3D" id="2.60.40.1120">
    <property type="entry name" value="Carboxypeptidase-like, regulatory domain"/>
    <property type="match status" value="1"/>
</dbReference>
<dbReference type="AlphaFoldDB" id="A0A2Z4ILY8"/>
<dbReference type="Gene3D" id="2.170.130.10">
    <property type="entry name" value="TonB-dependent receptor, plug domain"/>
    <property type="match status" value="1"/>
</dbReference>
<dbReference type="Proteomes" id="UP000248688">
    <property type="component" value="Chromosome"/>
</dbReference>
<dbReference type="Gene3D" id="2.40.170.20">
    <property type="entry name" value="TonB-dependent receptor, beta-barrel domain"/>
    <property type="match status" value="1"/>
</dbReference>
<keyword evidence="4 7" id="KW-0812">Transmembrane</keyword>
<dbReference type="NCBIfam" id="TIGR04057">
    <property type="entry name" value="SusC_RagA_signa"/>
    <property type="match status" value="1"/>
</dbReference>
<evidence type="ECO:0000256" key="3">
    <source>
        <dbReference type="ARBA" id="ARBA00022452"/>
    </source>
</evidence>
<reference evidence="10 11" key="1">
    <citation type="submission" date="2018-06" db="EMBL/GenBank/DDBJ databases">
        <title>Echinicola strongylocentroti sp. nov., isolated from a sea urchin Strongylocentrotus intermedius.</title>
        <authorList>
            <person name="Bae S.S."/>
        </authorList>
    </citation>
    <scope>NUCLEOTIDE SEQUENCE [LARGE SCALE GENOMIC DNA]</scope>
    <source>
        <strain evidence="10 11">MEBiC08714</strain>
    </source>
</reference>
<gene>
    <name evidence="10" type="ORF">DN752_19410</name>
</gene>
<feature type="domain" description="TonB-dependent receptor plug" evidence="9">
    <location>
        <begin position="224"/>
        <end position="348"/>
    </location>
</feature>
<keyword evidence="2 7" id="KW-0813">Transport</keyword>
<evidence type="ECO:0000256" key="4">
    <source>
        <dbReference type="ARBA" id="ARBA00022692"/>
    </source>
</evidence>
<feature type="transmembrane region" description="Helical" evidence="8">
    <location>
        <begin position="12"/>
        <end position="31"/>
    </location>
</feature>
<comment type="subcellular location">
    <subcellularLocation>
        <location evidence="1 7">Cell outer membrane</location>
        <topology evidence="1 7">Multi-pass membrane protein</topology>
    </subcellularLocation>
</comment>
<evidence type="ECO:0000259" key="9">
    <source>
        <dbReference type="Pfam" id="PF07715"/>
    </source>
</evidence>
<dbReference type="OrthoDB" id="9768177at2"/>
<dbReference type="Pfam" id="PF13715">
    <property type="entry name" value="CarbopepD_reg_2"/>
    <property type="match status" value="1"/>
</dbReference>
<keyword evidence="5 7" id="KW-0472">Membrane</keyword>
<dbReference type="SUPFAM" id="SSF49464">
    <property type="entry name" value="Carboxypeptidase regulatory domain-like"/>
    <property type="match status" value="1"/>
</dbReference>
<evidence type="ECO:0000256" key="2">
    <source>
        <dbReference type="ARBA" id="ARBA00022448"/>
    </source>
</evidence>
<evidence type="ECO:0000256" key="8">
    <source>
        <dbReference type="SAM" id="Phobius"/>
    </source>
</evidence>
<evidence type="ECO:0000313" key="11">
    <source>
        <dbReference type="Proteomes" id="UP000248688"/>
    </source>
</evidence>
<evidence type="ECO:0000313" key="10">
    <source>
        <dbReference type="EMBL" id="AWW32131.1"/>
    </source>
</evidence>
<evidence type="ECO:0000256" key="5">
    <source>
        <dbReference type="ARBA" id="ARBA00023136"/>
    </source>
</evidence>
<keyword evidence="11" id="KW-1185">Reference proteome</keyword>
<organism evidence="10 11">
    <name type="scientific">Echinicola strongylocentroti</name>
    <dbReference type="NCBI Taxonomy" id="1795355"/>
    <lineage>
        <taxon>Bacteria</taxon>
        <taxon>Pseudomonadati</taxon>
        <taxon>Bacteroidota</taxon>
        <taxon>Cytophagia</taxon>
        <taxon>Cytophagales</taxon>
        <taxon>Cyclobacteriaceae</taxon>
        <taxon>Echinicola</taxon>
    </lineage>
</organism>
<evidence type="ECO:0000256" key="6">
    <source>
        <dbReference type="ARBA" id="ARBA00023237"/>
    </source>
</evidence>
<dbReference type="PROSITE" id="PS52016">
    <property type="entry name" value="TONB_DEPENDENT_REC_3"/>
    <property type="match status" value="1"/>
</dbReference>
<keyword evidence="6 7" id="KW-0998">Cell outer membrane</keyword>
<keyword evidence="3 7" id="KW-1134">Transmembrane beta strand</keyword>
<dbReference type="InterPro" id="IPR037066">
    <property type="entry name" value="Plug_dom_sf"/>
</dbReference>
<dbReference type="Pfam" id="PF07715">
    <property type="entry name" value="Plug"/>
    <property type="match status" value="1"/>
</dbReference>
<dbReference type="SUPFAM" id="SSF56935">
    <property type="entry name" value="Porins"/>
    <property type="match status" value="1"/>
</dbReference>
<name>A0A2Z4ILY8_9BACT</name>
<dbReference type="GO" id="GO:0009279">
    <property type="term" value="C:cell outer membrane"/>
    <property type="evidence" value="ECO:0007669"/>
    <property type="project" value="UniProtKB-SubCell"/>
</dbReference>
<evidence type="ECO:0000256" key="1">
    <source>
        <dbReference type="ARBA" id="ARBA00004571"/>
    </source>
</evidence>
<dbReference type="KEGG" id="est:DN752_19410"/>
<keyword evidence="8" id="KW-1133">Transmembrane helix</keyword>
<dbReference type="InterPro" id="IPR036942">
    <property type="entry name" value="Beta-barrel_TonB_sf"/>
</dbReference>
<evidence type="ECO:0000256" key="7">
    <source>
        <dbReference type="PROSITE-ProRule" id="PRU01360"/>
    </source>
</evidence>
<dbReference type="InterPro" id="IPR023997">
    <property type="entry name" value="TonB-dep_OMP_SusC/RagA_CS"/>
</dbReference>
<dbReference type="InterPro" id="IPR012910">
    <property type="entry name" value="Plug_dom"/>
</dbReference>
<dbReference type="InterPro" id="IPR023996">
    <property type="entry name" value="TonB-dep_OMP_SusC/RagA"/>
</dbReference>
<dbReference type="RefSeq" id="WP_112785504.1">
    <property type="nucleotide sequence ID" value="NZ_CP030041.1"/>
</dbReference>
<sequence length="1168" mass="128146">MQIYLPNQLKIGLAGGIASCLLVLLIIPLQATTYLDKWGYPRQTVSIDVSEKSLLEIFDTIESKSDYVFAFDNKNHDFRAVRLTLKFDQALIDDVLRSIEQKTAFEFNRINKVISVRKKRVDQPYLERDLKGLVKDALGETLPGVNVMVKGTTMGTVTDIDGEFSISIPDEEEIILVFTFVGFGSQEIAVSDQSFLEVVMEDDVQGLNEIVVTAAGIERNSNTLGYSVSTLNSDEVSQRNEPDPIRSLTGKIAGVNIQGGGGVAGGTTNITIRGNSSLGNNNQPLFVVDGVPFDNSSFGPVDGENQTQSAQSTTNRSFDIDPNNIASMTVLKGAAAAALYGSRAANGAIIITTKTGSTGRKGFEITFNSSYSQERISGLPEYQRVFGQGTSWDYRPGVYGSYGSPYSSRETIPHPLSPSYTSEDFPEFYQADGVTPLEVPYQSYAGESQKDFFRVGNLLENAISINTGNEKGGLMIGVSRMDNKGIVPGNEVSRTSFNVGGNADLENGFYVRGTISYVKTNQQSPPIGGRSSVMENLLYLANSYDLTNLPYEHPLTGDNVFYRAIDNPYWSVENSLSTSEVNRYYGNISLGNQITPWLDVKNTFGFNGYTDERTSVLGQGSSRYAPGAINTDHIFRQELDNTLLVTAELNPTENWSFRAILGNNINQRLTRRTAFQGDQIIVRGIDDIRNTTTITLADIPNNQALVKQRYYAFFADLTFDYKTFASINFVGRNDVSSTLPAENRSYLYGGVNGSFEFTEAFNLNGRTVNFGSLRIGYTKVGNEARPYQTINVFNANREFGGLGSPFSNANNSNVSTQTMSDLMTNSELQPEFITEFEVGSEIRLWQSLVTLDVTYYNKKSTSQIFVVNAAPSSGYLTRIINLGETSNKGVEIGLSASPLMSDNGLNWNINANFTRNRNKVEDIGDFAQLTYGGNVHIAGMPYGMIYGTGYARDQDGEILVNPQTAKPIASASSIPIGDPNPDFMLGFSNSLSWRGINFNFLFDWKQGGDILSTTIGQMYARGMIKDSEDRPHMIHQGVMGDVNTRTPLLDENGNTIPNNTAISYNEYFFSSGFGPGGLDAANVFDATVIRLREVSLGYEFPKSLLASTPFGSVNISLSGRNLWYLAPNTPEAMNYDPELSTSSSNNMGYDQLGVPPTKRYGVNLSVSF</sequence>
<dbReference type="NCBIfam" id="TIGR04056">
    <property type="entry name" value="OMP_RagA_SusC"/>
    <property type="match status" value="1"/>
</dbReference>
<dbReference type="InterPro" id="IPR039426">
    <property type="entry name" value="TonB-dep_rcpt-like"/>
</dbReference>